<gene>
    <name evidence="2" type="ORF">ALEPTO_LOCUS9673</name>
</gene>
<protein>
    <submittedName>
        <fullName evidence="2">5433_t:CDS:1</fullName>
    </submittedName>
</protein>
<keyword evidence="3" id="KW-1185">Reference proteome</keyword>
<reference evidence="2" key="1">
    <citation type="submission" date="2021-06" db="EMBL/GenBank/DDBJ databases">
        <authorList>
            <person name="Kallberg Y."/>
            <person name="Tangrot J."/>
            <person name="Rosling A."/>
        </authorList>
    </citation>
    <scope>NUCLEOTIDE SEQUENCE</scope>
    <source>
        <strain evidence="2">FL130A</strain>
    </source>
</reference>
<accession>A0A9N9H1B5</accession>
<name>A0A9N9H1B5_9GLOM</name>
<evidence type="ECO:0000256" key="1">
    <source>
        <dbReference type="SAM" id="SignalP"/>
    </source>
</evidence>
<feature type="chain" id="PRO_5040447987" evidence="1">
    <location>
        <begin position="19"/>
        <end position="131"/>
    </location>
</feature>
<comment type="caution">
    <text evidence="2">The sequence shown here is derived from an EMBL/GenBank/DDBJ whole genome shotgun (WGS) entry which is preliminary data.</text>
</comment>
<organism evidence="2 3">
    <name type="scientific">Ambispora leptoticha</name>
    <dbReference type="NCBI Taxonomy" id="144679"/>
    <lineage>
        <taxon>Eukaryota</taxon>
        <taxon>Fungi</taxon>
        <taxon>Fungi incertae sedis</taxon>
        <taxon>Mucoromycota</taxon>
        <taxon>Glomeromycotina</taxon>
        <taxon>Glomeromycetes</taxon>
        <taxon>Archaeosporales</taxon>
        <taxon>Ambisporaceae</taxon>
        <taxon>Ambispora</taxon>
    </lineage>
</organism>
<proteinExistence type="predicted"/>
<feature type="signal peptide" evidence="1">
    <location>
        <begin position="1"/>
        <end position="18"/>
    </location>
</feature>
<evidence type="ECO:0000313" key="2">
    <source>
        <dbReference type="EMBL" id="CAG8640050.1"/>
    </source>
</evidence>
<dbReference type="EMBL" id="CAJVPS010008047">
    <property type="protein sequence ID" value="CAG8640050.1"/>
    <property type="molecule type" value="Genomic_DNA"/>
</dbReference>
<keyword evidence="1" id="KW-0732">Signal</keyword>
<dbReference type="Proteomes" id="UP000789508">
    <property type="component" value="Unassembled WGS sequence"/>
</dbReference>
<dbReference type="OrthoDB" id="2258660at2759"/>
<sequence length="131" mass="14949">MAKLIAAVIGILTSSALLHHLQNDIDGNTLKLRKKLRNTQDRLETALPGTWRIKSQEYPSLKTTLTPNQRAKLPIPTLTQTLNHIEKRFIPTFKATWNDHVIGFANLINGIDVQDSIKSRWDKWQKSGQKK</sequence>
<evidence type="ECO:0000313" key="3">
    <source>
        <dbReference type="Proteomes" id="UP000789508"/>
    </source>
</evidence>
<dbReference type="AlphaFoldDB" id="A0A9N9H1B5"/>